<comment type="caution">
    <text evidence="2">The sequence shown here is derived from an EMBL/GenBank/DDBJ whole genome shotgun (WGS) entry which is preliminary data.</text>
</comment>
<dbReference type="OrthoDB" id="4826010at2"/>
<dbReference type="RefSeq" id="WP_066547583.1">
    <property type="nucleotide sequence ID" value="NZ_MASJ01000039.1"/>
</dbReference>
<feature type="transmembrane region" description="Helical" evidence="1">
    <location>
        <begin position="38"/>
        <end position="62"/>
    </location>
</feature>
<name>A0A1C0Y6Y7_9BACL</name>
<evidence type="ECO:0000313" key="2">
    <source>
        <dbReference type="EMBL" id="OCS82903.1"/>
    </source>
</evidence>
<feature type="transmembrane region" description="Helical" evidence="1">
    <location>
        <begin position="9"/>
        <end position="32"/>
    </location>
</feature>
<sequence length="165" mass="20175">MHLENRFRYLYTGELTAAILFIGLSALVNYTYPYLSLYASLAFWSAFILLEVLLVQGSYYWYHQLKSYRKRQRIPLQIVRQLYRFQRINWFIMPIPLIIFIIEASSISWQTWWLRFAIYVFALLEYINYFHVQLSYDNVADIRYLCTHKQLKRATLQKDFQRLKE</sequence>
<evidence type="ECO:0000256" key="1">
    <source>
        <dbReference type="SAM" id="Phobius"/>
    </source>
</evidence>
<evidence type="ECO:0000313" key="3">
    <source>
        <dbReference type="Proteomes" id="UP000093199"/>
    </source>
</evidence>
<proteinExistence type="predicted"/>
<keyword evidence="1" id="KW-0472">Membrane</keyword>
<keyword evidence="3" id="KW-1185">Reference proteome</keyword>
<dbReference type="AlphaFoldDB" id="A0A1C0Y6Y7"/>
<feature type="transmembrane region" description="Helical" evidence="1">
    <location>
        <begin position="88"/>
        <end position="106"/>
    </location>
</feature>
<keyword evidence="1" id="KW-0812">Transmembrane</keyword>
<dbReference type="STRING" id="33978.A6M13_05750"/>
<protein>
    <recommendedName>
        <fullName evidence="4">General stress protein</fullName>
    </recommendedName>
</protein>
<reference evidence="2 3" key="1">
    <citation type="submission" date="2016-07" db="EMBL/GenBank/DDBJ databases">
        <title>Caryophanon tenue genome sequencing.</title>
        <authorList>
            <person name="Verma A."/>
            <person name="Pal Y."/>
            <person name="Krishnamurthi S."/>
        </authorList>
    </citation>
    <scope>NUCLEOTIDE SEQUENCE [LARGE SCALE GENOMIC DNA]</scope>
    <source>
        <strain evidence="2 3">DSM 14152</strain>
    </source>
</reference>
<evidence type="ECO:0008006" key="4">
    <source>
        <dbReference type="Google" id="ProtNLM"/>
    </source>
</evidence>
<dbReference type="EMBL" id="MASJ01000039">
    <property type="protein sequence ID" value="OCS82903.1"/>
    <property type="molecule type" value="Genomic_DNA"/>
</dbReference>
<feature type="transmembrane region" description="Helical" evidence="1">
    <location>
        <begin position="112"/>
        <end position="130"/>
    </location>
</feature>
<keyword evidence="1" id="KW-1133">Transmembrane helix</keyword>
<dbReference type="Proteomes" id="UP000093199">
    <property type="component" value="Unassembled WGS sequence"/>
</dbReference>
<organism evidence="2 3">
    <name type="scientific">Caryophanon tenue</name>
    <dbReference type="NCBI Taxonomy" id="33978"/>
    <lineage>
        <taxon>Bacteria</taxon>
        <taxon>Bacillati</taxon>
        <taxon>Bacillota</taxon>
        <taxon>Bacilli</taxon>
        <taxon>Bacillales</taxon>
        <taxon>Caryophanaceae</taxon>
        <taxon>Caryophanon</taxon>
    </lineage>
</organism>
<gene>
    <name evidence="2" type="ORF">A6M13_05750</name>
</gene>
<accession>A0A1C0Y6Y7</accession>